<proteinExistence type="predicted"/>
<reference evidence="2 3" key="1">
    <citation type="submission" date="2019-07" db="EMBL/GenBank/DDBJ databases">
        <title>Draft genome assembly of a fouling barnacle, Amphibalanus amphitrite (Darwin, 1854): The first reference genome for Thecostraca.</title>
        <authorList>
            <person name="Kim W."/>
        </authorList>
    </citation>
    <scope>NUCLEOTIDE SEQUENCE [LARGE SCALE GENOMIC DNA]</scope>
    <source>
        <strain evidence="2">SNU_AA5</strain>
        <tissue evidence="2">Soma without cirri and trophi</tissue>
    </source>
</reference>
<name>A0A6A4WMY6_AMPAM</name>
<evidence type="ECO:0000313" key="3">
    <source>
        <dbReference type="Proteomes" id="UP000440578"/>
    </source>
</evidence>
<feature type="transmembrane region" description="Helical" evidence="1">
    <location>
        <begin position="123"/>
        <end position="144"/>
    </location>
</feature>
<keyword evidence="1" id="KW-0812">Transmembrane</keyword>
<organism evidence="2 3">
    <name type="scientific">Amphibalanus amphitrite</name>
    <name type="common">Striped barnacle</name>
    <name type="synonym">Balanus amphitrite</name>
    <dbReference type="NCBI Taxonomy" id="1232801"/>
    <lineage>
        <taxon>Eukaryota</taxon>
        <taxon>Metazoa</taxon>
        <taxon>Ecdysozoa</taxon>
        <taxon>Arthropoda</taxon>
        <taxon>Crustacea</taxon>
        <taxon>Multicrustacea</taxon>
        <taxon>Cirripedia</taxon>
        <taxon>Thoracica</taxon>
        <taxon>Thoracicalcarea</taxon>
        <taxon>Balanomorpha</taxon>
        <taxon>Balanoidea</taxon>
        <taxon>Balanidae</taxon>
        <taxon>Amphibalaninae</taxon>
        <taxon>Amphibalanus</taxon>
    </lineage>
</organism>
<evidence type="ECO:0000256" key="1">
    <source>
        <dbReference type="SAM" id="Phobius"/>
    </source>
</evidence>
<keyword evidence="1" id="KW-1133">Transmembrane helix</keyword>
<keyword evidence="3" id="KW-1185">Reference proteome</keyword>
<feature type="transmembrane region" description="Helical" evidence="1">
    <location>
        <begin position="93"/>
        <end position="117"/>
    </location>
</feature>
<dbReference type="EMBL" id="VIIS01000780">
    <property type="protein sequence ID" value="KAF0305070.1"/>
    <property type="molecule type" value="Genomic_DNA"/>
</dbReference>
<sequence>MAADATSSELSRLMMPTCCRCVELRRGCVAIGVWLLIVYGAAGLALTAAALYCQRRGWREATALAASAPLPLLAAAFHVLLVVGAARRRPPLLLAWLVGCGALFTAQSAALAVGVFLLAAGSLWAVLASMTALATLQTLCWYWFWAVRCLYLELVTVAGARARWRAADGVTLSPELATEPRDKSPVRNSKSV</sequence>
<comment type="caution">
    <text evidence="2">The sequence shown here is derived from an EMBL/GenBank/DDBJ whole genome shotgun (WGS) entry which is preliminary data.</text>
</comment>
<feature type="transmembrane region" description="Helical" evidence="1">
    <location>
        <begin position="29"/>
        <end position="52"/>
    </location>
</feature>
<protein>
    <submittedName>
        <fullName evidence="2">Uncharacterized protein</fullName>
    </submittedName>
</protein>
<dbReference type="Proteomes" id="UP000440578">
    <property type="component" value="Unassembled WGS sequence"/>
</dbReference>
<gene>
    <name evidence="2" type="ORF">FJT64_000267</name>
</gene>
<feature type="transmembrane region" description="Helical" evidence="1">
    <location>
        <begin position="64"/>
        <end position="86"/>
    </location>
</feature>
<accession>A0A6A4WMY6</accession>
<keyword evidence="1" id="KW-0472">Membrane</keyword>
<evidence type="ECO:0000313" key="2">
    <source>
        <dbReference type="EMBL" id="KAF0305070.1"/>
    </source>
</evidence>
<dbReference type="AlphaFoldDB" id="A0A6A4WMY6"/>